<feature type="transmembrane region" description="Helical" evidence="1">
    <location>
        <begin position="12"/>
        <end position="35"/>
    </location>
</feature>
<keyword evidence="1" id="KW-1133">Transmembrane helix</keyword>
<sequence>MNAIIQPLTTFMWWVPPIGLLITAGLITAGVFHAYRAVRLWQLRNTPISDPVIAKALEGVKPPPYALYAAMYFAGGIIMAIATFILRQTTL</sequence>
<dbReference type="RefSeq" id="WP_026484376.1">
    <property type="nucleotide sequence ID" value="NZ_CP032153.1"/>
</dbReference>
<reference evidence="2 3" key="1">
    <citation type="submission" date="2018-09" db="EMBL/GenBank/DDBJ databases">
        <title>Complete genome sequence of the hydrocarbonoclastic bacterium Alcaligenes aquatilis QD168, isolated from a crude-oil polluted marine sediment of Central Chile.</title>
        <authorList>
            <person name="Duran R.E."/>
            <person name="Barra B."/>
            <person name="Salva-Serra F."/>
            <person name="Mendez V."/>
            <person name="Moore E.R.B."/>
            <person name="Seeger M."/>
        </authorList>
    </citation>
    <scope>NUCLEOTIDE SEQUENCE [LARGE SCALE GENOMIC DNA]</scope>
    <source>
        <strain evidence="2 3">QD168</strain>
    </source>
</reference>
<proteinExistence type="predicted"/>
<name>A0A3G2HXX2_9BURK</name>
<dbReference type="Proteomes" id="UP000268070">
    <property type="component" value="Chromosome"/>
</dbReference>
<evidence type="ECO:0000256" key="1">
    <source>
        <dbReference type="SAM" id="Phobius"/>
    </source>
</evidence>
<dbReference type="EMBL" id="CP032153">
    <property type="protein sequence ID" value="AYN22000.1"/>
    <property type="molecule type" value="Genomic_DNA"/>
</dbReference>
<evidence type="ECO:0000313" key="2">
    <source>
        <dbReference type="EMBL" id="AYN22000.1"/>
    </source>
</evidence>
<feature type="transmembrane region" description="Helical" evidence="1">
    <location>
        <begin position="65"/>
        <end position="86"/>
    </location>
</feature>
<dbReference type="AlphaFoldDB" id="A0A3G2HXX2"/>
<keyword evidence="1" id="KW-0812">Transmembrane</keyword>
<organism evidence="2 3">
    <name type="scientific">Alcaligenes aquatilis</name>
    <dbReference type="NCBI Taxonomy" id="323284"/>
    <lineage>
        <taxon>Bacteria</taxon>
        <taxon>Pseudomonadati</taxon>
        <taxon>Pseudomonadota</taxon>
        <taxon>Betaproteobacteria</taxon>
        <taxon>Burkholderiales</taxon>
        <taxon>Alcaligenaceae</taxon>
        <taxon>Alcaligenes</taxon>
    </lineage>
</organism>
<accession>A0A3G2HXX2</accession>
<keyword evidence="1" id="KW-0472">Membrane</keyword>
<protein>
    <submittedName>
        <fullName evidence="2">Uncharacterized protein</fullName>
    </submittedName>
</protein>
<gene>
    <name evidence="2" type="ORF">D3M96_16555</name>
</gene>
<dbReference type="KEGG" id="aaqu:D3M96_16555"/>
<evidence type="ECO:0000313" key="3">
    <source>
        <dbReference type="Proteomes" id="UP000268070"/>
    </source>
</evidence>